<feature type="domain" description="Ig-like" evidence="3">
    <location>
        <begin position="38"/>
        <end position="132"/>
    </location>
</feature>
<evidence type="ECO:0000256" key="1">
    <source>
        <dbReference type="ARBA" id="ARBA00023157"/>
    </source>
</evidence>
<keyword evidence="2" id="KW-0472">Membrane</keyword>
<dbReference type="PANTHER" id="PTHR21261:SF8">
    <property type="entry name" value="BEATEN PATH IA, ISOFORM B-RELATED"/>
    <property type="match status" value="1"/>
</dbReference>
<proteinExistence type="predicted"/>
<evidence type="ECO:0000313" key="4">
    <source>
        <dbReference type="Proteomes" id="UP000504635"/>
    </source>
</evidence>
<dbReference type="OrthoDB" id="6419989at2759"/>
<evidence type="ECO:0000256" key="2">
    <source>
        <dbReference type="SAM" id="Phobius"/>
    </source>
</evidence>
<organism evidence="4 5">
    <name type="scientific">Sitophilus oryzae</name>
    <name type="common">Rice weevil</name>
    <name type="synonym">Curculio oryzae</name>
    <dbReference type="NCBI Taxonomy" id="7048"/>
    <lineage>
        <taxon>Eukaryota</taxon>
        <taxon>Metazoa</taxon>
        <taxon>Ecdysozoa</taxon>
        <taxon>Arthropoda</taxon>
        <taxon>Hexapoda</taxon>
        <taxon>Insecta</taxon>
        <taxon>Pterygota</taxon>
        <taxon>Neoptera</taxon>
        <taxon>Endopterygota</taxon>
        <taxon>Coleoptera</taxon>
        <taxon>Polyphaga</taxon>
        <taxon>Cucujiformia</taxon>
        <taxon>Curculionidae</taxon>
        <taxon>Dryophthorinae</taxon>
        <taxon>Sitophilus</taxon>
    </lineage>
</organism>
<keyword evidence="2" id="KW-0812">Transmembrane</keyword>
<protein>
    <submittedName>
        <fullName evidence="5">Uncharacterized protein LOC115891509</fullName>
    </submittedName>
</protein>
<feature type="transmembrane region" description="Helical" evidence="2">
    <location>
        <begin position="296"/>
        <end position="314"/>
    </location>
</feature>
<dbReference type="PROSITE" id="PS50835">
    <property type="entry name" value="IG_LIKE"/>
    <property type="match status" value="1"/>
</dbReference>
<evidence type="ECO:0000259" key="3">
    <source>
        <dbReference type="PROSITE" id="PS50835"/>
    </source>
</evidence>
<dbReference type="InterPro" id="IPR013783">
    <property type="entry name" value="Ig-like_fold"/>
</dbReference>
<keyword evidence="2" id="KW-1133">Transmembrane helix</keyword>
<dbReference type="FunFam" id="2.60.40.10:FF:000437">
    <property type="entry name" value="Beat-IIIc, isoform A"/>
    <property type="match status" value="1"/>
</dbReference>
<dbReference type="KEGG" id="soy:115891509"/>
<keyword evidence="1" id="KW-1015">Disulfide bond</keyword>
<dbReference type="InterPro" id="IPR007110">
    <property type="entry name" value="Ig-like_dom"/>
</dbReference>
<dbReference type="Proteomes" id="UP000504635">
    <property type="component" value="Unplaced"/>
</dbReference>
<dbReference type="Pfam" id="PF08205">
    <property type="entry name" value="C2-set_2"/>
    <property type="match status" value="1"/>
</dbReference>
<dbReference type="Gene3D" id="2.60.40.10">
    <property type="entry name" value="Immunoglobulins"/>
    <property type="match status" value="2"/>
</dbReference>
<accession>A0A6J2YXB2</accession>
<dbReference type="RefSeq" id="XP_030767836.1">
    <property type="nucleotide sequence ID" value="XM_030911976.1"/>
</dbReference>
<evidence type="ECO:0000313" key="5">
    <source>
        <dbReference type="RefSeq" id="XP_030767836.1"/>
    </source>
</evidence>
<dbReference type="InParanoid" id="A0A6J2YXB2"/>
<dbReference type="GeneID" id="115891509"/>
<dbReference type="SUPFAM" id="SSF48726">
    <property type="entry name" value="Immunoglobulin"/>
    <property type="match status" value="1"/>
</dbReference>
<reference evidence="5" key="1">
    <citation type="submission" date="2025-08" db="UniProtKB">
        <authorList>
            <consortium name="RefSeq"/>
        </authorList>
    </citation>
    <scope>IDENTIFICATION</scope>
    <source>
        <tissue evidence="5">Gonads</tissue>
    </source>
</reference>
<dbReference type="FunCoup" id="A0A6J2YXB2">
    <property type="interactions" value="9"/>
</dbReference>
<sequence length="315" mass="36711">MYRVLGVNLFRVTIWLWFSTGVFGLRDVKIKVPQAVIKGREANLECSFDLENENLYSVKWYRGGFEFYRYTPTDLQKVKLFDVKGIKVKESESTERKIILEDVSRDISGPFSCEVTADKPSFFTAIQTAELQVVELPKKEPYITGLKHRYYTSEDRTFHANCTCEESYPSPNITWFINDLPIRGPHVMKHTFNRGSLITVVSTIRHHLSKKFYINGYMKVKCTVSLFDVYLRSVEKNVDLFKKRRRNHHPDRMVISTLPPPKPEDLYYDAEDEKPEKEFPRTILSFFSPSEASSNLTSLLLTTLLLVIIFFSNCR</sequence>
<dbReference type="InterPro" id="IPR013162">
    <property type="entry name" value="CD80_C2-set"/>
</dbReference>
<name>A0A6J2YXB2_SITOR</name>
<gene>
    <name evidence="5" type="primary">LOC115891509</name>
</gene>
<dbReference type="PANTHER" id="PTHR21261">
    <property type="entry name" value="BEAT PROTEIN"/>
    <property type="match status" value="1"/>
</dbReference>
<dbReference type="InterPro" id="IPR036179">
    <property type="entry name" value="Ig-like_dom_sf"/>
</dbReference>
<keyword evidence="4" id="KW-1185">Reference proteome</keyword>
<dbReference type="AlphaFoldDB" id="A0A6J2YXB2"/>